<evidence type="ECO:0000256" key="3">
    <source>
        <dbReference type="ARBA" id="ARBA00023143"/>
    </source>
</evidence>
<evidence type="ECO:0000313" key="7">
    <source>
        <dbReference type="Proteomes" id="UP001596071"/>
    </source>
</evidence>
<dbReference type="Pfam" id="PF00669">
    <property type="entry name" value="Flagellin_N"/>
    <property type="match status" value="1"/>
</dbReference>
<gene>
    <name evidence="6" type="primary">flgL</name>
    <name evidence="6" type="ORF">ACFPTP_12735</name>
</gene>
<dbReference type="RefSeq" id="WP_381445486.1">
    <property type="nucleotide sequence ID" value="NZ_JBHSNP010000027.1"/>
</dbReference>
<dbReference type="PANTHER" id="PTHR42792">
    <property type="entry name" value="FLAGELLIN"/>
    <property type="match status" value="1"/>
</dbReference>
<protein>
    <submittedName>
        <fullName evidence="6">Flagellar hook-associated protein FlgL</fullName>
    </submittedName>
</protein>
<evidence type="ECO:0000259" key="4">
    <source>
        <dbReference type="Pfam" id="PF00669"/>
    </source>
</evidence>
<feature type="domain" description="Flagellin C-terminal" evidence="5">
    <location>
        <begin position="212"/>
        <end position="295"/>
    </location>
</feature>
<dbReference type="EMBL" id="JBHSNP010000027">
    <property type="protein sequence ID" value="MFC5604087.1"/>
    <property type="molecule type" value="Genomic_DNA"/>
</dbReference>
<keyword evidence="6" id="KW-0282">Flagellum</keyword>
<proteinExistence type="inferred from homology"/>
<dbReference type="PANTHER" id="PTHR42792:SF1">
    <property type="entry name" value="FLAGELLAR HOOK-ASSOCIATED PROTEIN 3"/>
    <property type="match status" value="1"/>
</dbReference>
<dbReference type="Pfam" id="PF00700">
    <property type="entry name" value="Flagellin_C"/>
    <property type="match status" value="1"/>
</dbReference>
<dbReference type="NCBIfam" id="TIGR02550">
    <property type="entry name" value="flagell_flgL"/>
    <property type="match status" value="1"/>
</dbReference>
<keyword evidence="6" id="KW-0969">Cilium</keyword>
<reference evidence="7" key="1">
    <citation type="journal article" date="2019" name="Int. J. Syst. Evol. Microbiol.">
        <title>The Global Catalogue of Microorganisms (GCM) 10K type strain sequencing project: providing services to taxonomists for standard genome sequencing and annotation.</title>
        <authorList>
            <consortium name="The Broad Institute Genomics Platform"/>
            <consortium name="The Broad Institute Genome Sequencing Center for Infectious Disease"/>
            <person name="Wu L."/>
            <person name="Ma J."/>
        </authorList>
    </citation>
    <scope>NUCLEOTIDE SEQUENCE [LARGE SCALE GENOMIC DNA]</scope>
    <source>
        <strain evidence="7">KACC 11299</strain>
    </source>
</reference>
<dbReference type="Gene3D" id="1.20.1330.10">
    <property type="entry name" value="f41 fragment of flagellin, N-terminal domain"/>
    <property type="match status" value="1"/>
</dbReference>
<organism evidence="6 7">
    <name type="scientific">Sporosarcina koreensis</name>
    <dbReference type="NCBI Taxonomy" id="334735"/>
    <lineage>
        <taxon>Bacteria</taxon>
        <taxon>Bacillati</taxon>
        <taxon>Bacillota</taxon>
        <taxon>Bacilli</taxon>
        <taxon>Bacillales</taxon>
        <taxon>Caryophanaceae</taxon>
        <taxon>Sporosarcina</taxon>
    </lineage>
</organism>
<comment type="subcellular location">
    <subcellularLocation>
        <location evidence="1">Bacterial flagellum</location>
    </subcellularLocation>
</comment>
<feature type="domain" description="Flagellin N-terminal" evidence="4">
    <location>
        <begin position="5"/>
        <end position="141"/>
    </location>
</feature>
<evidence type="ECO:0000259" key="5">
    <source>
        <dbReference type="Pfam" id="PF00700"/>
    </source>
</evidence>
<comment type="caution">
    <text evidence="6">The sequence shown here is derived from an EMBL/GenBank/DDBJ whole genome shotgun (WGS) entry which is preliminary data.</text>
</comment>
<evidence type="ECO:0000256" key="1">
    <source>
        <dbReference type="ARBA" id="ARBA00004365"/>
    </source>
</evidence>
<evidence type="ECO:0000256" key="2">
    <source>
        <dbReference type="ARBA" id="ARBA00005709"/>
    </source>
</evidence>
<dbReference type="InterPro" id="IPR001029">
    <property type="entry name" value="Flagellin_N"/>
</dbReference>
<keyword evidence="7" id="KW-1185">Reference proteome</keyword>
<dbReference type="InterPro" id="IPR013384">
    <property type="entry name" value="Flagell_FlgL"/>
</dbReference>
<comment type="similarity">
    <text evidence="2">Belongs to the bacterial flagellin family.</text>
</comment>
<keyword evidence="3" id="KW-0975">Bacterial flagellum</keyword>
<accession>A0ABW0TZ81</accession>
<dbReference type="InterPro" id="IPR046358">
    <property type="entry name" value="Flagellin_C"/>
</dbReference>
<dbReference type="SUPFAM" id="SSF64518">
    <property type="entry name" value="Phase 1 flagellin"/>
    <property type="match status" value="1"/>
</dbReference>
<sequence length="296" mass="32742">MRVTQSMLSNNMLRNLSSSYNKMGKLQEQLSSGKKVNRPSDDPVVVMKGMGYRMQVDKVATYQKNLGEVNNWLDSSDDALDGVGQALHRAKELVTNAANTGTMTPEDREKIKIELKQLQEQIQDLANTKVGDKYIFSGTMTDKPLFNKAPNADGDVIGIELGDAYSKAVEIEVFDGVSLSVNTNAVALFKGIDDLFKGITDGDDNVNFGDAIKEIDDQMEALLTARADIGARSNRAELMYNRLEMQEGAAKKQQSENEDIDYEKVITEMLTHESIHRAALSVGARIIQPSLVDFLR</sequence>
<keyword evidence="6" id="KW-0966">Cell projection</keyword>
<dbReference type="Proteomes" id="UP001596071">
    <property type="component" value="Unassembled WGS sequence"/>
</dbReference>
<name>A0ABW0TZ81_9BACL</name>
<dbReference type="InterPro" id="IPR001492">
    <property type="entry name" value="Flagellin"/>
</dbReference>
<evidence type="ECO:0000313" key="6">
    <source>
        <dbReference type="EMBL" id="MFC5604087.1"/>
    </source>
</evidence>